<reference evidence="4 5" key="1">
    <citation type="submission" date="2020-04" db="EMBL/GenBank/DDBJ databases">
        <title>Molecular characterization of pseudomonads from Agaricus bisporus reveal novel blotch 2 pathogens in Western Europe.</title>
        <authorList>
            <person name="Taparia T."/>
            <person name="Krijger M."/>
            <person name="Haynes E."/>
            <person name="Elpinstone J.G."/>
            <person name="Noble R."/>
            <person name="Van Der Wolf J."/>
        </authorList>
    </citation>
    <scope>NUCLEOTIDE SEQUENCE [LARGE SCALE GENOMIC DNA]</scope>
    <source>
        <strain evidence="4 5">H7001</strain>
    </source>
</reference>
<comment type="caution">
    <text evidence="4">The sequence shown here is derived from an EMBL/GenBank/DDBJ whole genome shotgun (WGS) entry which is preliminary data.</text>
</comment>
<evidence type="ECO:0000256" key="2">
    <source>
        <dbReference type="ARBA" id="ARBA00023002"/>
    </source>
</evidence>
<keyword evidence="3" id="KW-0732">Signal</keyword>
<dbReference type="PRINTS" id="PR00081">
    <property type="entry name" value="GDHRDH"/>
</dbReference>
<dbReference type="Gene3D" id="3.40.50.720">
    <property type="entry name" value="NAD(P)-binding Rossmann-like Domain"/>
    <property type="match status" value="1"/>
</dbReference>
<dbReference type="Pfam" id="PF00106">
    <property type="entry name" value="adh_short"/>
    <property type="match status" value="1"/>
</dbReference>
<sequence length="300" mass="32099">MLGRRRVLAHATTLCIAGLATSVIPQTLLAAAVGDDTSTATKKRIFITGSTTGLGQMAARLLVEQGHRVVLHGRSPASAQKALQEIPGAEAALHGDFESLEQIKDLARQANAIGPFDSILHNAGLGDDETSRVLTNDGLPRLFSINVLAPYVLTALIQKPQRLIYMTSGMQQSADGKTALDDPLWAKRSWSGSGAYSETKLLLSMLAFTVARSWSTVRSNTVEPGWVPTRMGGPSASDDLNQGHLTQAWLAVSDQPAALVSGRNFYHMNRKRSNPDAGDESMQNRLIALCTQLSGTPFPG</sequence>
<protein>
    <submittedName>
        <fullName evidence="4">SDR family NAD(P)-dependent oxidoreductase</fullName>
    </submittedName>
</protein>
<dbReference type="EMBL" id="JACAQB010000004">
    <property type="protein sequence ID" value="NWB95703.1"/>
    <property type="molecule type" value="Genomic_DNA"/>
</dbReference>
<feature type="chain" id="PRO_5031508882" evidence="3">
    <location>
        <begin position="31"/>
        <end position="300"/>
    </location>
</feature>
<accession>A0A7Y8C191</accession>
<evidence type="ECO:0000256" key="3">
    <source>
        <dbReference type="SAM" id="SignalP"/>
    </source>
</evidence>
<evidence type="ECO:0000313" key="4">
    <source>
        <dbReference type="EMBL" id="NWB95703.1"/>
    </source>
</evidence>
<dbReference type="Proteomes" id="UP000539985">
    <property type="component" value="Unassembled WGS sequence"/>
</dbReference>
<dbReference type="SUPFAM" id="SSF51735">
    <property type="entry name" value="NAD(P)-binding Rossmann-fold domains"/>
    <property type="match status" value="1"/>
</dbReference>
<comment type="similarity">
    <text evidence="1">Belongs to the short-chain dehydrogenases/reductases (SDR) family.</text>
</comment>
<dbReference type="PANTHER" id="PTHR24320">
    <property type="entry name" value="RETINOL DEHYDROGENASE"/>
    <property type="match status" value="1"/>
</dbReference>
<dbReference type="AlphaFoldDB" id="A0A7Y8C191"/>
<dbReference type="InterPro" id="IPR036291">
    <property type="entry name" value="NAD(P)-bd_dom_sf"/>
</dbReference>
<gene>
    <name evidence="4" type="ORF">HX882_07355</name>
</gene>
<evidence type="ECO:0000313" key="5">
    <source>
        <dbReference type="Proteomes" id="UP000539985"/>
    </source>
</evidence>
<dbReference type="GO" id="GO:0016491">
    <property type="term" value="F:oxidoreductase activity"/>
    <property type="evidence" value="ECO:0007669"/>
    <property type="project" value="UniProtKB-KW"/>
</dbReference>
<organism evidence="4 5">
    <name type="scientific">Pseudomonas gingeri</name>
    <dbReference type="NCBI Taxonomy" id="117681"/>
    <lineage>
        <taxon>Bacteria</taxon>
        <taxon>Pseudomonadati</taxon>
        <taxon>Pseudomonadota</taxon>
        <taxon>Gammaproteobacteria</taxon>
        <taxon>Pseudomonadales</taxon>
        <taxon>Pseudomonadaceae</taxon>
        <taxon>Pseudomonas</taxon>
    </lineage>
</organism>
<dbReference type="InterPro" id="IPR002347">
    <property type="entry name" value="SDR_fam"/>
</dbReference>
<dbReference type="PANTHER" id="PTHR24320:SF274">
    <property type="entry name" value="CHAIN DEHYDROGENASE, PUTATIVE (AFU_ORTHOLOGUE AFUA_4G00440)-RELATED"/>
    <property type="match status" value="1"/>
</dbReference>
<keyword evidence="2" id="KW-0560">Oxidoreductase</keyword>
<feature type="signal peptide" evidence="3">
    <location>
        <begin position="1"/>
        <end position="30"/>
    </location>
</feature>
<name>A0A7Y8C191_9PSED</name>
<evidence type="ECO:0000256" key="1">
    <source>
        <dbReference type="ARBA" id="ARBA00006484"/>
    </source>
</evidence>
<proteinExistence type="inferred from homology"/>